<protein>
    <submittedName>
        <fullName evidence="2">Uncharacterized protein</fullName>
    </submittedName>
</protein>
<organism evidence="2 3">
    <name type="scientific">Leucobacter exalbidus</name>
    <dbReference type="NCBI Taxonomy" id="662960"/>
    <lineage>
        <taxon>Bacteria</taxon>
        <taxon>Bacillati</taxon>
        <taxon>Actinomycetota</taxon>
        <taxon>Actinomycetes</taxon>
        <taxon>Micrococcales</taxon>
        <taxon>Microbacteriaceae</taxon>
        <taxon>Leucobacter</taxon>
    </lineage>
</organism>
<feature type="transmembrane region" description="Helical" evidence="1">
    <location>
        <begin position="6"/>
        <end position="24"/>
    </location>
</feature>
<keyword evidence="1" id="KW-1133">Transmembrane helix</keyword>
<dbReference type="EMBL" id="JAFIDA010000001">
    <property type="protein sequence ID" value="MBP1327515.1"/>
    <property type="molecule type" value="Genomic_DNA"/>
</dbReference>
<sequence>MQIGKFVTSPSVIGAAIGAVGVAKKSASMRKDWRRYLIWGTWLAGLIIAIAGVAMQDQDREFESTQ</sequence>
<feature type="transmembrane region" description="Helical" evidence="1">
    <location>
        <begin position="36"/>
        <end position="55"/>
    </location>
</feature>
<evidence type="ECO:0000313" key="2">
    <source>
        <dbReference type="EMBL" id="MBP1327515.1"/>
    </source>
</evidence>
<accession>A0A940PWH1</accession>
<gene>
    <name evidence="2" type="ORF">JOF28_002747</name>
</gene>
<dbReference type="RefSeq" id="WP_209706400.1">
    <property type="nucleotide sequence ID" value="NZ_JAFIDA010000001.1"/>
</dbReference>
<proteinExistence type="predicted"/>
<keyword evidence="3" id="KW-1185">Reference proteome</keyword>
<keyword evidence="1" id="KW-0812">Transmembrane</keyword>
<name>A0A940PWH1_9MICO</name>
<evidence type="ECO:0000256" key="1">
    <source>
        <dbReference type="SAM" id="Phobius"/>
    </source>
</evidence>
<keyword evidence="1" id="KW-0472">Membrane</keyword>
<evidence type="ECO:0000313" key="3">
    <source>
        <dbReference type="Proteomes" id="UP000675163"/>
    </source>
</evidence>
<dbReference type="AlphaFoldDB" id="A0A940PWH1"/>
<dbReference type="Proteomes" id="UP000675163">
    <property type="component" value="Unassembled WGS sequence"/>
</dbReference>
<reference evidence="2" key="1">
    <citation type="submission" date="2021-02" db="EMBL/GenBank/DDBJ databases">
        <title>Sequencing the genomes of 1000 actinobacteria strains.</title>
        <authorList>
            <person name="Klenk H.-P."/>
        </authorList>
    </citation>
    <scope>NUCLEOTIDE SEQUENCE</scope>
    <source>
        <strain evidence="2">DSM 22850</strain>
    </source>
</reference>
<comment type="caution">
    <text evidence="2">The sequence shown here is derived from an EMBL/GenBank/DDBJ whole genome shotgun (WGS) entry which is preliminary data.</text>
</comment>